<dbReference type="GO" id="GO:0005886">
    <property type="term" value="C:plasma membrane"/>
    <property type="evidence" value="ECO:0007669"/>
    <property type="project" value="InterPro"/>
</dbReference>
<feature type="domain" description="Cadherin" evidence="8">
    <location>
        <begin position="16"/>
        <end position="65"/>
    </location>
</feature>
<dbReference type="SUPFAM" id="SSF49313">
    <property type="entry name" value="Cadherin-like"/>
    <property type="match status" value="1"/>
</dbReference>
<evidence type="ECO:0000259" key="8">
    <source>
        <dbReference type="PROSITE" id="PS50268"/>
    </source>
</evidence>
<evidence type="ECO:0000256" key="1">
    <source>
        <dbReference type="ARBA" id="ARBA00004370"/>
    </source>
</evidence>
<accession>A0A8D8W571</accession>
<keyword evidence="2" id="KW-0812">Transmembrane</keyword>
<keyword evidence="6" id="KW-0472">Membrane</keyword>
<dbReference type="CDD" id="cd11304">
    <property type="entry name" value="Cadherin_repeat"/>
    <property type="match status" value="1"/>
</dbReference>
<dbReference type="GO" id="GO:0007156">
    <property type="term" value="P:homophilic cell adhesion via plasma membrane adhesion molecules"/>
    <property type="evidence" value="ECO:0007669"/>
    <property type="project" value="InterPro"/>
</dbReference>
<organism evidence="9">
    <name type="scientific">Cacopsylla melanoneura</name>
    <dbReference type="NCBI Taxonomy" id="428564"/>
    <lineage>
        <taxon>Eukaryota</taxon>
        <taxon>Metazoa</taxon>
        <taxon>Ecdysozoa</taxon>
        <taxon>Arthropoda</taxon>
        <taxon>Hexapoda</taxon>
        <taxon>Insecta</taxon>
        <taxon>Pterygota</taxon>
        <taxon>Neoptera</taxon>
        <taxon>Paraneoptera</taxon>
        <taxon>Hemiptera</taxon>
        <taxon>Sternorrhyncha</taxon>
        <taxon>Psylloidea</taxon>
        <taxon>Psyllidae</taxon>
        <taxon>Psyllinae</taxon>
        <taxon>Cacopsylla</taxon>
    </lineage>
</organism>
<evidence type="ECO:0000256" key="3">
    <source>
        <dbReference type="ARBA" id="ARBA00022737"/>
    </source>
</evidence>
<dbReference type="EMBL" id="HBUF01147394">
    <property type="protein sequence ID" value="CAG6647518.1"/>
    <property type="molecule type" value="Transcribed_RNA"/>
</dbReference>
<dbReference type="PROSITE" id="PS50268">
    <property type="entry name" value="CADHERIN_2"/>
    <property type="match status" value="2"/>
</dbReference>
<name>A0A8D8W571_9HEMI</name>
<dbReference type="GO" id="GO:0005509">
    <property type="term" value="F:calcium ion binding"/>
    <property type="evidence" value="ECO:0007669"/>
    <property type="project" value="UniProtKB-UniRule"/>
</dbReference>
<dbReference type="PROSITE" id="PS00232">
    <property type="entry name" value="CADHERIN_1"/>
    <property type="match status" value="1"/>
</dbReference>
<sequence length="236" mass="26153">MDGKTGWLTVRNQAKLDREVKPMLSMRVFAREKLPSVMKTTSDAQDSFVAVEVTLLDANDNNPVFFPSNIYDFTITSDKPIGTIVGKIEARDPDLGRNGMVLYELQRNNRTRTPHFTVDPQSGQIMIASAPVPLGKHSLFIEASDQPVNPSERRFSLAVVTIEVQTPAVQATKKMVVEAPIFIGAPYEFWVGNEVPVGTSVGQLKITEDAAIENILNYDLLHSYHEGGKFLIGCFQ</sequence>
<dbReference type="Pfam" id="PF00028">
    <property type="entry name" value="Cadherin"/>
    <property type="match status" value="1"/>
</dbReference>
<protein>
    <submittedName>
        <fullName evidence="9">Cadherin-89D</fullName>
    </submittedName>
</protein>
<evidence type="ECO:0000256" key="6">
    <source>
        <dbReference type="ARBA" id="ARBA00023136"/>
    </source>
</evidence>
<evidence type="ECO:0000256" key="5">
    <source>
        <dbReference type="ARBA" id="ARBA00022989"/>
    </source>
</evidence>
<feature type="domain" description="Cadherin" evidence="8">
    <location>
        <begin position="67"/>
        <end position="182"/>
    </location>
</feature>
<evidence type="ECO:0000313" key="9">
    <source>
        <dbReference type="EMBL" id="CAG6647518.1"/>
    </source>
</evidence>
<evidence type="ECO:0000256" key="2">
    <source>
        <dbReference type="ARBA" id="ARBA00022692"/>
    </source>
</evidence>
<dbReference type="Gene3D" id="2.60.40.60">
    <property type="entry name" value="Cadherins"/>
    <property type="match status" value="2"/>
</dbReference>
<keyword evidence="3" id="KW-0677">Repeat</keyword>
<keyword evidence="5" id="KW-1133">Transmembrane helix</keyword>
<evidence type="ECO:0000256" key="7">
    <source>
        <dbReference type="PROSITE-ProRule" id="PRU00043"/>
    </source>
</evidence>
<dbReference type="InterPro" id="IPR015919">
    <property type="entry name" value="Cadherin-like_sf"/>
</dbReference>
<dbReference type="AlphaFoldDB" id="A0A8D8W571"/>
<proteinExistence type="predicted"/>
<reference evidence="9" key="1">
    <citation type="submission" date="2021-05" db="EMBL/GenBank/DDBJ databases">
        <authorList>
            <person name="Alioto T."/>
            <person name="Alioto T."/>
            <person name="Gomez Garrido J."/>
        </authorList>
    </citation>
    <scope>NUCLEOTIDE SEQUENCE</scope>
</reference>
<dbReference type="PANTHER" id="PTHR24026:SF137">
    <property type="entry name" value="CADHERIN-RELATED TUMOR SUPPRESSOR"/>
    <property type="match status" value="1"/>
</dbReference>
<dbReference type="InterPro" id="IPR002126">
    <property type="entry name" value="Cadherin-like_dom"/>
</dbReference>
<dbReference type="PANTHER" id="PTHR24026">
    <property type="entry name" value="FAT ATYPICAL CADHERIN-RELATED"/>
    <property type="match status" value="1"/>
</dbReference>
<comment type="subcellular location">
    <subcellularLocation>
        <location evidence="1">Membrane</location>
    </subcellularLocation>
</comment>
<keyword evidence="4 7" id="KW-0106">Calcium</keyword>
<evidence type="ECO:0000256" key="4">
    <source>
        <dbReference type="ARBA" id="ARBA00022837"/>
    </source>
</evidence>
<dbReference type="InterPro" id="IPR020894">
    <property type="entry name" value="Cadherin_CS"/>
</dbReference>